<feature type="transmembrane region" description="Helical" evidence="1">
    <location>
        <begin position="12"/>
        <end position="32"/>
    </location>
</feature>
<feature type="transmembrane region" description="Helical" evidence="1">
    <location>
        <begin position="184"/>
        <end position="202"/>
    </location>
</feature>
<dbReference type="AlphaFoldDB" id="A0A1X7K6I7"/>
<gene>
    <name evidence="2" type="ORF">SAMN06295960_2123</name>
</gene>
<evidence type="ECO:0000313" key="2">
    <source>
        <dbReference type="EMBL" id="SMG36500.1"/>
    </source>
</evidence>
<dbReference type="Proteomes" id="UP000193834">
    <property type="component" value="Unassembled WGS sequence"/>
</dbReference>
<protein>
    <submittedName>
        <fullName evidence="2">ABC-2 family transporter protein</fullName>
    </submittedName>
</protein>
<dbReference type="STRING" id="1852522.SAMN06295960_2123"/>
<feature type="transmembrane region" description="Helical" evidence="1">
    <location>
        <begin position="115"/>
        <end position="136"/>
    </location>
</feature>
<dbReference type="OrthoDB" id="1826454at2"/>
<organism evidence="2 3">
    <name type="scientific">Paenibacillus aquistagni</name>
    <dbReference type="NCBI Taxonomy" id="1852522"/>
    <lineage>
        <taxon>Bacteria</taxon>
        <taxon>Bacillati</taxon>
        <taxon>Bacillota</taxon>
        <taxon>Bacilli</taxon>
        <taxon>Bacillales</taxon>
        <taxon>Paenibacillaceae</taxon>
        <taxon>Paenibacillus</taxon>
    </lineage>
</organism>
<dbReference type="PANTHER" id="PTHR41309">
    <property type="entry name" value="MEMBRANE PROTEIN-RELATED"/>
    <property type="match status" value="1"/>
</dbReference>
<feature type="transmembrane region" description="Helical" evidence="1">
    <location>
        <begin position="148"/>
        <end position="164"/>
    </location>
</feature>
<dbReference type="PANTHER" id="PTHR41309:SF2">
    <property type="entry name" value="MEMBRANE PROTEIN"/>
    <property type="match status" value="1"/>
</dbReference>
<feature type="transmembrane region" description="Helical" evidence="1">
    <location>
        <begin position="88"/>
        <end position="109"/>
    </location>
</feature>
<feature type="transmembrane region" description="Helical" evidence="1">
    <location>
        <begin position="38"/>
        <end position="59"/>
    </location>
</feature>
<dbReference type="Pfam" id="PF13346">
    <property type="entry name" value="ABC2_membrane_5"/>
    <property type="match status" value="1"/>
</dbReference>
<accession>A0A1X7K6I7</accession>
<evidence type="ECO:0000256" key="1">
    <source>
        <dbReference type="SAM" id="Phobius"/>
    </source>
</evidence>
<keyword evidence="3" id="KW-1185">Reference proteome</keyword>
<keyword evidence="1" id="KW-1133">Transmembrane helix</keyword>
<dbReference type="InterPro" id="IPR025699">
    <property type="entry name" value="ABC2_memb-like"/>
</dbReference>
<dbReference type="EMBL" id="FXAZ01000002">
    <property type="protein sequence ID" value="SMG36500.1"/>
    <property type="molecule type" value="Genomic_DNA"/>
</dbReference>
<sequence>MLFHLIKKDFMIVKKYVLLMLAVAILIPPFMLWRAPEFAGPMSFLLSVIFTVFMLLQYVSMKEYQYPKASTLLCATPYPRSALVKSKYGFCIFIYAFCCVVYWIETLVFPNLGSFSFEMVLVVFLGISIFLGIYLPIQFKLGYEKTKFFFVIIVMASPFLLPQLSKLNIGFDFSVIHSIPDVLLYGIVAIFSLIILAFSIFVSTKIYSQVDLA</sequence>
<evidence type="ECO:0000313" key="3">
    <source>
        <dbReference type="Proteomes" id="UP000193834"/>
    </source>
</evidence>
<reference evidence="2 3" key="1">
    <citation type="submission" date="2017-04" db="EMBL/GenBank/DDBJ databases">
        <authorList>
            <person name="Afonso C.L."/>
            <person name="Miller P.J."/>
            <person name="Scott M.A."/>
            <person name="Spackman E."/>
            <person name="Goraichik I."/>
            <person name="Dimitrov K.M."/>
            <person name="Suarez D.L."/>
            <person name="Swayne D.E."/>
        </authorList>
    </citation>
    <scope>NUCLEOTIDE SEQUENCE [LARGE SCALE GENOMIC DNA]</scope>
    <source>
        <strain evidence="2 3">11</strain>
    </source>
</reference>
<keyword evidence="1" id="KW-0472">Membrane</keyword>
<keyword evidence="1" id="KW-0812">Transmembrane</keyword>
<dbReference type="RefSeq" id="WP_085494326.1">
    <property type="nucleotide sequence ID" value="NZ_FXAZ01000002.1"/>
</dbReference>
<name>A0A1X7K6I7_9BACL</name>
<proteinExistence type="predicted"/>